<dbReference type="PANTHER" id="PTHR32303:SF4">
    <property type="entry name" value="QUINOPROTEIN GLUCOSE DEHYDROGENASE"/>
    <property type="match status" value="1"/>
</dbReference>
<sequence>MIPARSTVRSAALTLILVNAVCAHGADSSSNENLSEWPMYRGNASGTGYSALDQITAENVNNLEVAWSYSLRNDSTDNARNPNSQVTPIVVDGVMYFPTLDRVVAIDPLSGVELWSHSVPLNSPSRRGVSYWPGQGGISPRIFYTAFDQLVALDAETGEIDREFGESGMVGLGIPYISVPFVYEGVIVVGANTPRGASGGIGNARAFSAINGNKLWEFESVPQPGNPGNETWEGDSWMGRLGANAWPFYFTVDRERDQLYIPLASPIPFGYGGDRAGSNLYANSVVAVNIHSGEYDWHFQTIHHDLWDHDPPAPPTLFDVSYNGRIIPSLGVTTKSGYLYVLDRETGEPVYGVEERVVPQSEVPGEETFATQPIPIRPAPLARVSYDASELVTAQDTSAEHANSCRELVNSIGSIYNAGPFTPWTYRPDGSDGQTTLLFPGLAGGPNWGGIAHNPNNGYVYVFAADIGTFGWMEDSEPGSAFPYVRSGPRPAGFDVRINGKSMPCQKPPWGKLTAVDTSSGNIAWQIPLGITEGLTVDKQLTGRPGRAGAIITGSNLLFIAATDDNYFRALDATSGEIIWEDVMEQRGNANPMTFLGSDGKQYVVITATDTVLSYALP</sequence>
<reference evidence="6 7" key="1">
    <citation type="submission" date="2017-08" db="EMBL/GenBank/DDBJ databases">
        <title>Fine stratification of microbial communities through a metagenomic profile of the photic zone.</title>
        <authorList>
            <person name="Haro-Moreno J.M."/>
            <person name="Lopez-Perez M."/>
            <person name="De La Torre J."/>
            <person name="Picazo A."/>
            <person name="Camacho A."/>
            <person name="Rodriguez-Valera F."/>
        </authorList>
    </citation>
    <scope>NUCLEOTIDE SEQUENCE [LARGE SCALE GENOMIC DNA]</scope>
    <source>
        <strain evidence="6">MED-G28</strain>
    </source>
</reference>
<evidence type="ECO:0000256" key="1">
    <source>
        <dbReference type="ARBA" id="ARBA00001931"/>
    </source>
</evidence>
<proteinExistence type="inferred from homology"/>
<evidence type="ECO:0000259" key="5">
    <source>
        <dbReference type="Pfam" id="PF01011"/>
    </source>
</evidence>
<evidence type="ECO:0000256" key="2">
    <source>
        <dbReference type="ARBA" id="ARBA00008156"/>
    </source>
</evidence>
<comment type="caution">
    <text evidence="6">The sequence shown here is derived from an EMBL/GenBank/DDBJ whole genome shotgun (WGS) entry which is preliminary data.</text>
</comment>
<name>A0A2A5WCH2_9GAMM</name>
<keyword evidence="3" id="KW-0560">Oxidoreductase</keyword>
<accession>A0A2A5WCH2</accession>
<dbReference type="Proteomes" id="UP000219329">
    <property type="component" value="Unassembled WGS sequence"/>
</dbReference>
<keyword evidence="4" id="KW-0732">Signal</keyword>
<dbReference type="PANTHER" id="PTHR32303">
    <property type="entry name" value="QUINOPROTEIN ALCOHOL DEHYDROGENASE (CYTOCHROME C)"/>
    <property type="match status" value="1"/>
</dbReference>
<dbReference type="GO" id="GO:0016491">
    <property type="term" value="F:oxidoreductase activity"/>
    <property type="evidence" value="ECO:0007669"/>
    <property type="project" value="UniProtKB-KW"/>
</dbReference>
<evidence type="ECO:0000256" key="3">
    <source>
        <dbReference type="ARBA" id="ARBA00023002"/>
    </source>
</evidence>
<dbReference type="Gene3D" id="2.140.10.10">
    <property type="entry name" value="Quinoprotein alcohol dehydrogenase-like superfamily"/>
    <property type="match status" value="2"/>
</dbReference>
<evidence type="ECO:0000313" key="7">
    <source>
        <dbReference type="Proteomes" id="UP000219329"/>
    </source>
</evidence>
<organism evidence="6 7">
    <name type="scientific">OM182 bacterium MED-G28</name>
    <dbReference type="NCBI Taxonomy" id="1986256"/>
    <lineage>
        <taxon>Bacteria</taxon>
        <taxon>Pseudomonadati</taxon>
        <taxon>Pseudomonadota</taxon>
        <taxon>Gammaproteobacteria</taxon>
        <taxon>OMG group</taxon>
        <taxon>OM182 clade</taxon>
    </lineage>
</organism>
<gene>
    <name evidence="6" type="ORF">CNF02_06155</name>
</gene>
<dbReference type="SUPFAM" id="SSF50998">
    <property type="entry name" value="Quinoprotein alcohol dehydrogenase-like"/>
    <property type="match status" value="1"/>
</dbReference>
<comment type="similarity">
    <text evidence="2">Belongs to the bacterial PQQ dehydrogenase family.</text>
</comment>
<protein>
    <submittedName>
        <fullName evidence="6">Quinoprotein glucose dehydrogenase</fullName>
    </submittedName>
</protein>
<dbReference type="AlphaFoldDB" id="A0A2A5WCH2"/>
<feature type="domain" description="Pyrrolo-quinoline quinone repeat" evidence="5">
    <location>
        <begin position="37"/>
        <end position="604"/>
    </location>
</feature>
<dbReference type="Pfam" id="PF01011">
    <property type="entry name" value="PQQ"/>
    <property type="match status" value="1"/>
</dbReference>
<dbReference type="InterPro" id="IPR011047">
    <property type="entry name" value="Quinoprotein_ADH-like_sf"/>
</dbReference>
<comment type="cofactor">
    <cofactor evidence="1">
        <name>pyrroloquinoline quinone</name>
        <dbReference type="ChEBI" id="CHEBI:58442"/>
    </cofactor>
</comment>
<evidence type="ECO:0000313" key="6">
    <source>
        <dbReference type="EMBL" id="PDH33937.1"/>
    </source>
</evidence>
<feature type="chain" id="PRO_5012065758" evidence="4">
    <location>
        <begin position="26"/>
        <end position="618"/>
    </location>
</feature>
<evidence type="ECO:0000256" key="4">
    <source>
        <dbReference type="SAM" id="SignalP"/>
    </source>
</evidence>
<dbReference type="InterPro" id="IPR002372">
    <property type="entry name" value="PQQ_rpt_dom"/>
</dbReference>
<feature type="signal peptide" evidence="4">
    <location>
        <begin position="1"/>
        <end position="25"/>
    </location>
</feature>
<dbReference type="InterPro" id="IPR018391">
    <property type="entry name" value="PQQ_b-propeller_rpt"/>
</dbReference>
<dbReference type="SMART" id="SM00564">
    <property type="entry name" value="PQQ"/>
    <property type="match status" value="4"/>
</dbReference>
<dbReference type="EMBL" id="NTJZ01000005">
    <property type="protein sequence ID" value="PDH33937.1"/>
    <property type="molecule type" value="Genomic_DNA"/>
</dbReference>